<dbReference type="AlphaFoldDB" id="A0A502HNL4"/>
<feature type="transmembrane region" description="Helical" evidence="1">
    <location>
        <begin position="12"/>
        <end position="32"/>
    </location>
</feature>
<evidence type="ECO:0000313" key="3">
    <source>
        <dbReference type="Proteomes" id="UP000317933"/>
    </source>
</evidence>
<comment type="caution">
    <text evidence="2">The sequence shown here is derived from an EMBL/GenBank/DDBJ whole genome shotgun (WGS) entry which is preliminary data.</text>
</comment>
<name>A0A502HNL4_9PSED</name>
<dbReference type="RefSeq" id="WP_140668825.1">
    <property type="nucleotide sequence ID" value="NZ_RCZE01000008.1"/>
</dbReference>
<organism evidence="2 3">
    <name type="scientific">Pseudomonas arsenicoxydans</name>
    <dbReference type="NCBI Taxonomy" id="702115"/>
    <lineage>
        <taxon>Bacteria</taxon>
        <taxon>Pseudomonadati</taxon>
        <taxon>Pseudomonadota</taxon>
        <taxon>Gammaproteobacteria</taxon>
        <taxon>Pseudomonadales</taxon>
        <taxon>Pseudomonadaceae</taxon>
        <taxon>Pseudomonas</taxon>
    </lineage>
</organism>
<keyword evidence="1" id="KW-1133">Transmembrane helix</keyword>
<reference evidence="2 3" key="1">
    <citation type="journal article" date="2019" name="Environ. Microbiol.">
        <title>Species interactions and distinct microbial communities in high Arctic permafrost affected cryosols are associated with the CH4 and CO2 gas fluxes.</title>
        <authorList>
            <person name="Altshuler I."/>
            <person name="Hamel J."/>
            <person name="Turney S."/>
            <person name="Magnuson E."/>
            <person name="Levesque R."/>
            <person name="Greer C."/>
            <person name="Whyte L.G."/>
        </authorList>
    </citation>
    <scope>NUCLEOTIDE SEQUENCE [LARGE SCALE GENOMIC DNA]</scope>
    <source>
        <strain evidence="2 3">E3</strain>
    </source>
</reference>
<dbReference type="Proteomes" id="UP000317933">
    <property type="component" value="Unassembled WGS sequence"/>
</dbReference>
<dbReference type="EMBL" id="RCZE01000008">
    <property type="protein sequence ID" value="TPG76389.1"/>
    <property type="molecule type" value="Genomic_DNA"/>
</dbReference>
<feature type="transmembrane region" description="Helical" evidence="1">
    <location>
        <begin position="74"/>
        <end position="94"/>
    </location>
</feature>
<accession>A0A502HNL4</accession>
<protein>
    <submittedName>
        <fullName evidence="2">Uncharacterized protein</fullName>
    </submittedName>
</protein>
<sequence>MQTKYTNGLFKSAACFNVLAGLPMLIALRPVADLMGLEITPTSALFIQITMGLVVMFGWAYWMVSRDPVRFRPYIVLGLLLKIMVAILIGGHWLAGSIPLQLPALASGDILFAVLFWRYLSGSRLAAAQRC</sequence>
<gene>
    <name evidence="2" type="ORF">EAH78_18705</name>
</gene>
<evidence type="ECO:0000313" key="2">
    <source>
        <dbReference type="EMBL" id="TPG76389.1"/>
    </source>
</evidence>
<keyword evidence="1" id="KW-0472">Membrane</keyword>
<feature type="transmembrane region" description="Helical" evidence="1">
    <location>
        <begin position="44"/>
        <end position="62"/>
    </location>
</feature>
<evidence type="ECO:0000256" key="1">
    <source>
        <dbReference type="SAM" id="Phobius"/>
    </source>
</evidence>
<keyword evidence="1" id="KW-0812">Transmembrane</keyword>
<proteinExistence type="predicted"/>
<feature type="transmembrane region" description="Helical" evidence="1">
    <location>
        <begin position="100"/>
        <end position="120"/>
    </location>
</feature>